<accession>A0A1Q9DSG5</accession>
<organism evidence="3 4">
    <name type="scientific">Symbiodinium microadriaticum</name>
    <name type="common">Dinoflagellate</name>
    <name type="synonym">Zooxanthella microadriatica</name>
    <dbReference type="NCBI Taxonomy" id="2951"/>
    <lineage>
        <taxon>Eukaryota</taxon>
        <taxon>Sar</taxon>
        <taxon>Alveolata</taxon>
        <taxon>Dinophyceae</taxon>
        <taxon>Suessiales</taxon>
        <taxon>Symbiodiniaceae</taxon>
        <taxon>Symbiodinium</taxon>
    </lineage>
</organism>
<feature type="compositionally biased region" description="Basic residues" evidence="1">
    <location>
        <begin position="595"/>
        <end position="604"/>
    </location>
</feature>
<gene>
    <name evidence="3" type="ORF">AK812_SmicGene19471</name>
</gene>
<keyword evidence="2" id="KW-1133">Transmembrane helix</keyword>
<evidence type="ECO:0000256" key="1">
    <source>
        <dbReference type="SAM" id="MobiDB-lite"/>
    </source>
</evidence>
<keyword evidence="2" id="KW-0812">Transmembrane</keyword>
<feature type="transmembrane region" description="Helical" evidence="2">
    <location>
        <begin position="710"/>
        <end position="732"/>
    </location>
</feature>
<reference evidence="3 4" key="1">
    <citation type="submission" date="2016-02" db="EMBL/GenBank/DDBJ databases">
        <title>Genome analysis of coral dinoflagellate symbionts highlights evolutionary adaptations to a symbiotic lifestyle.</title>
        <authorList>
            <person name="Aranda M."/>
            <person name="Li Y."/>
            <person name="Liew Y.J."/>
            <person name="Baumgarten S."/>
            <person name="Simakov O."/>
            <person name="Wilson M."/>
            <person name="Piel J."/>
            <person name="Ashoor H."/>
            <person name="Bougouffa S."/>
            <person name="Bajic V.B."/>
            <person name="Ryu T."/>
            <person name="Ravasi T."/>
            <person name="Bayer T."/>
            <person name="Micklem G."/>
            <person name="Kim H."/>
            <person name="Bhak J."/>
            <person name="Lajeunesse T.C."/>
            <person name="Voolstra C.R."/>
        </authorList>
    </citation>
    <scope>NUCLEOTIDE SEQUENCE [LARGE SCALE GENOMIC DNA]</scope>
    <source>
        <strain evidence="3 4">CCMP2467</strain>
    </source>
</reference>
<proteinExistence type="predicted"/>
<dbReference type="AlphaFoldDB" id="A0A1Q9DSG5"/>
<name>A0A1Q9DSG5_SYMMI</name>
<feature type="transmembrane region" description="Helical" evidence="2">
    <location>
        <begin position="752"/>
        <end position="772"/>
    </location>
</feature>
<feature type="compositionally biased region" description="Acidic residues" evidence="1">
    <location>
        <begin position="403"/>
        <end position="420"/>
    </location>
</feature>
<keyword evidence="4" id="KW-1185">Reference proteome</keyword>
<evidence type="ECO:0000256" key="2">
    <source>
        <dbReference type="SAM" id="Phobius"/>
    </source>
</evidence>
<sequence length="859" mass="93152">MCNSATHLESARPMQSGCYTGGGGSLLPPQLKDIQVAGDDARADSTVQGHPWPLDASEPCERCGRRCLAFLPLQGSLMEHIWGCEACVVCLRCGFARPDNGETRAQRCIARVLRVESCVCCVGMVKEAASVRPTRSQSRVASVSFGLADTTLAAAATVMTRTEDLDIRERRSRPFAHDLTWITSSLADTGLDLFYNKVRNLSVDVTVEEIDDVRMLRLRKEVSPVILWLELAYVLSPQFDLITWNGALAKIFGAIKLPAAVLMRMNINRLRHMAGAGKLQDSDRAEATTPLMWPLALHRVLVAPKESSQETLAIAMRGGGWYGLRMGLEFDEGKQDVGKVSVAAIMTILSKTRSFFGAASTRALMQARRILRRKQVFIYLRGLHGSIVLGDKEDNTKTRYGEAGEEAESEATEESQSEPDDELQVLGHFREYVYFSQMALMSIQVLGVMVRSAIRLHSKANTSVTAREGGSKMSATPIEQVMLRHGFVESAMRALLRHAAIPEIAREVLLLLKYLVQDDMGHNESVTAQIQLLTPAERPMTLILAMARLSQRQDRSNLLLCLEVYVSLGPHSFEAASSPLPSQPPSPRAAQAKPASRRSSKSRRSSGIVPSLRLPVQLKLKLASHYQDDLNHSMEVAKVQESSHSSTVKRLPQHSQHTISGSGKSGILISGGGHGAARAALATVPTGVRGLGLTVSTRKELDDDELGDRALTFSLPSGIGSIGIFFTCTGLLESLDSSATPALALAALASSPSASALILVALALALVGIFFINTPAAFLLGSASLFFPSSFGSQQLVRVLQEAQEAAVANLAHVIASSSKGSEIFHVFHSSHNEQGDADPTWFKSRYDCLPNLKLMLPI</sequence>
<protein>
    <submittedName>
        <fullName evidence="3">Uncharacterized protein</fullName>
    </submittedName>
</protein>
<evidence type="ECO:0000313" key="3">
    <source>
        <dbReference type="EMBL" id="OLP98110.1"/>
    </source>
</evidence>
<dbReference type="Proteomes" id="UP000186817">
    <property type="component" value="Unassembled WGS sequence"/>
</dbReference>
<feature type="region of interest" description="Disordered" evidence="1">
    <location>
        <begin position="397"/>
        <end position="420"/>
    </location>
</feature>
<feature type="region of interest" description="Disordered" evidence="1">
    <location>
        <begin position="575"/>
        <end position="608"/>
    </location>
</feature>
<keyword evidence="2" id="KW-0472">Membrane</keyword>
<dbReference type="OrthoDB" id="478780at2759"/>
<evidence type="ECO:0000313" key="4">
    <source>
        <dbReference type="Proteomes" id="UP000186817"/>
    </source>
</evidence>
<comment type="caution">
    <text evidence="3">The sequence shown here is derived from an EMBL/GenBank/DDBJ whole genome shotgun (WGS) entry which is preliminary data.</text>
</comment>
<dbReference type="EMBL" id="LSRX01000408">
    <property type="protein sequence ID" value="OLP98110.1"/>
    <property type="molecule type" value="Genomic_DNA"/>
</dbReference>